<evidence type="ECO:0000313" key="1">
    <source>
        <dbReference type="EMBL" id="SYX82953.1"/>
    </source>
</evidence>
<name>A0A383R845_PAEAL</name>
<accession>A0A383R845</accession>
<dbReference type="AlphaFoldDB" id="A0A383R845"/>
<proteinExistence type="predicted"/>
<reference evidence="2" key="1">
    <citation type="submission" date="2018-08" db="EMBL/GenBank/DDBJ databases">
        <authorList>
            <person name="Chevrot R."/>
        </authorList>
    </citation>
    <scope>NUCLEOTIDE SEQUENCE [LARGE SCALE GENOMIC DNA]</scope>
</reference>
<sequence>MGDLMKYSKFYLDQFFNSINEYQSKVELLILANSFMQKTENIRWVMALNQLMNWQSMSERSGVRTYYEVLEIDSANVLIRILRENDERIILENYCKGIDNYLNEEIMNEVDNWIGCNETVIDRFIEHIFLMHRDWFYNYSAVTP</sequence>
<evidence type="ECO:0000313" key="2">
    <source>
        <dbReference type="Proteomes" id="UP000304148"/>
    </source>
</evidence>
<organism evidence="1 2">
    <name type="scientific">Paenibacillus alvei</name>
    <name type="common">Bacillus alvei</name>
    <dbReference type="NCBI Taxonomy" id="44250"/>
    <lineage>
        <taxon>Bacteria</taxon>
        <taxon>Bacillati</taxon>
        <taxon>Bacillota</taxon>
        <taxon>Bacilli</taxon>
        <taxon>Bacillales</taxon>
        <taxon>Paenibacillaceae</taxon>
        <taxon>Paenibacillus</taxon>
    </lineage>
</organism>
<protein>
    <submittedName>
        <fullName evidence="1">Uncharacterized protein</fullName>
    </submittedName>
</protein>
<gene>
    <name evidence="1" type="ORF">PBLR_11375</name>
</gene>
<dbReference type="EMBL" id="LS992241">
    <property type="protein sequence ID" value="SYX82953.1"/>
    <property type="molecule type" value="Genomic_DNA"/>
</dbReference>
<dbReference type="Proteomes" id="UP000304148">
    <property type="component" value="Chromosome"/>
</dbReference>